<dbReference type="PROSITE" id="PS50089">
    <property type="entry name" value="ZF_RING_2"/>
    <property type="match status" value="1"/>
</dbReference>
<dbReference type="InterPro" id="IPR013083">
    <property type="entry name" value="Znf_RING/FYVE/PHD"/>
</dbReference>
<gene>
    <name evidence="6" type="ORF">N1851_022999</name>
</gene>
<dbReference type="SUPFAM" id="SSF57850">
    <property type="entry name" value="RING/U-box"/>
    <property type="match status" value="1"/>
</dbReference>
<keyword evidence="1" id="KW-0479">Metal-binding</keyword>
<evidence type="ECO:0000313" key="6">
    <source>
        <dbReference type="EMBL" id="KAK0140113.1"/>
    </source>
</evidence>
<dbReference type="GO" id="GO:0008270">
    <property type="term" value="F:zinc ion binding"/>
    <property type="evidence" value="ECO:0007669"/>
    <property type="project" value="UniProtKB-KW"/>
</dbReference>
<keyword evidence="7" id="KW-1185">Reference proteome</keyword>
<organism evidence="6 7">
    <name type="scientific">Merluccius polli</name>
    <name type="common">Benguela hake</name>
    <name type="synonym">Merluccius cadenati</name>
    <dbReference type="NCBI Taxonomy" id="89951"/>
    <lineage>
        <taxon>Eukaryota</taxon>
        <taxon>Metazoa</taxon>
        <taxon>Chordata</taxon>
        <taxon>Craniata</taxon>
        <taxon>Vertebrata</taxon>
        <taxon>Euteleostomi</taxon>
        <taxon>Actinopterygii</taxon>
        <taxon>Neopterygii</taxon>
        <taxon>Teleostei</taxon>
        <taxon>Neoteleostei</taxon>
        <taxon>Acanthomorphata</taxon>
        <taxon>Zeiogadaria</taxon>
        <taxon>Gadariae</taxon>
        <taxon>Gadiformes</taxon>
        <taxon>Gadoidei</taxon>
        <taxon>Merlucciidae</taxon>
        <taxon>Merluccius</taxon>
    </lineage>
</organism>
<keyword evidence="2 4" id="KW-0863">Zinc-finger</keyword>
<protein>
    <recommendedName>
        <fullName evidence="5">RING-type domain-containing protein</fullName>
    </recommendedName>
</protein>
<dbReference type="InterPro" id="IPR001841">
    <property type="entry name" value="Znf_RING"/>
</dbReference>
<evidence type="ECO:0000256" key="4">
    <source>
        <dbReference type="PROSITE-ProRule" id="PRU00175"/>
    </source>
</evidence>
<keyword evidence="3" id="KW-0862">Zinc</keyword>
<evidence type="ECO:0000256" key="2">
    <source>
        <dbReference type="ARBA" id="ARBA00022771"/>
    </source>
</evidence>
<comment type="caution">
    <text evidence="6">The sequence shown here is derived from an EMBL/GenBank/DDBJ whole genome shotgun (WGS) entry which is preliminary data.</text>
</comment>
<evidence type="ECO:0000256" key="1">
    <source>
        <dbReference type="ARBA" id="ARBA00022723"/>
    </source>
</evidence>
<evidence type="ECO:0000259" key="5">
    <source>
        <dbReference type="PROSITE" id="PS50089"/>
    </source>
</evidence>
<sequence>MDIYVLFKADKRVTLRPDDMTTEKISVIFQVQKETVYLTDDQNVAIFPSDGYFSSLDLVNKSHYEVHGDSTTAEKSAAVATGQRFSFHRPTSTATSSSCPTSRSTTKSFVRNVFSAEVVNGKLETKKMVTVRFSEFEACVQTINIKVTEALGQQETFILTDSQGNKIVDSEGTRGSAYWKQNSRKVFAVPEQQMDLLQVNKRKRLSRKEDTGLQEVIADIEEVVEAAQGLREVSKMIKDLSGFAESTMTTTLCLSEAEVASLRMVFACLVCKGPVDKPLFSTCCKSLIGCKACIVTWKNTHSYCPKCRAVDLEGSIHEVTGLSEALAALEKLFHP</sequence>
<proteinExistence type="predicted"/>
<dbReference type="Gene3D" id="3.30.40.10">
    <property type="entry name" value="Zinc/RING finger domain, C3HC4 (zinc finger)"/>
    <property type="match status" value="1"/>
</dbReference>
<feature type="domain" description="RING-type" evidence="5">
    <location>
        <begin position="268"/>
        <end position="308"/>
    </location>
</feature>
<dbReference type="Proteomes" id="UP001174136">
    <property type="component" value="Unassembled WGS sequence"/>
</dbReference>
<reference evidence="6" key="1">
    <citation type="journal article" date="2023" name="Front. Mar. Sci.">
        <title>A new Merluccius polli reference genome to investigate the effects of global change in West African waters.</title>
        <authorList>
            <person name="Mateo J.L."/>
            <person name="Blanco-Fernandez C."/>
            <person name="Garcia-Vazquez E."/>
            <person name="Machado-Schiaffino G."/>
        </authorList>
    </citation>
    <scope>NUCLEOTIDE SEQUENCE</scope>
    <source>
        <strain evidence="6">C29</strain>
        <tissue evidence="6">Fin</tissue>
    </source>
</reference>
<evidence type="ECO:0000256" key="3">
    <source>
        <dbReference type="ARBA" id="ARBA00022833"/>
    </source>
</evidence>
<name>A0AA47MGX6_MERPO</name>
<evidence type="ECO:0000313" key="7">
    <source>
        <dbReference type="Proteomes" id="UP001174136"/>
    </source>
</evidence>
<dbReference type="AlphaFoldDB" id="A0AA47MGX6"/>
<dbReference type="EMBL" id="JAOPHQ010004270">
    <property type="protein sequence ID" value="KAK0140113.1"/>
    <property type="molecule type" value="Genomic_DNA"/>
</dbReference>
<accession>A0AA47MGX6</accession>